<keyword evidence="1" id="KW-0479">Metal-binding</keyword>
<dbReference type="PANTHER" id="PTHR24379">
    <property type="entry name" value="KRAB AND ZINC FINGER DOMAIN-CONTAINING"/>
    <property type="match status" value="1"/>
</dbReference>
<feature type="domain" description="C2H2-type" evidence="7">
    <location>
        <begin position="489"/>
        <end position="516"/>
    </location>
</feature>
<keyword evidence="2" id="KW-0677">Repeat</keyword>
<reference evidence="9" key="1">
    <citation type="submission" date="2025-08" db="UniProtKB">
        <authorList>
            <consortium name="RefSeq"/>
        </authorList>
    </citation>
    <scope>IDENTIFICATION</scope>
</reference>
<evidence type="ECO:0000256" key="4">
    <source>
        <dbReference type="ARBA" id="ARBA00022833"/>
    </source>
</evidence>
<evidence type="ECO:0000256" key="5">
    <source>
        <dbReference type="PROSITE-ProRule" id="PRU00042"/>
    </source>
</evidence>
<dbReference type="PANTHER" id="PTHR24379:SF127">
    <property type="entry name" value="BLOODY FINGERS-RELATED"/>
    <property type="match status" value="1"/>
</dbReference>
<proteinExistence type="predicted"/>
<evidence type="ECO:0000256" key="2">
    <source>
        <dbReference type="ARBA" id="ARBA00022737"/>
    </source>
</evidence>
<dbReference type="GO" id="GO:0000981">
    <property type="term" value="F:DNA-binding transcription factor activity, RNA polymerase II-specific"/>
    <property type="evidence" value="ECO:0007669"/>
    <property type="project" value="TreeGrafter"/>
</dbReference>
<sequence length="992" mass="114287">MSENAKNNSCLHCSVFSTKYQYQEIFDEFGIELGLQSLLAKHFQFDVFPDPQKQQLLCEVCVNNLIRLFDIDELERERDAAKEVVQDQIQVQVQDEAPTQEEPIVITEVQASPSAARPAKNEAPPKPLAKVLRPVPIIPPRAPSARLRKSVVPAPQITPKPVRSPAIAKEPSPDLPPPKSEAKLADQEQISVLMQNILDEDEAIANDESIVEEVTCEDPQFAEQSETAEQMVLLNSESAADPNLEEDVYIYEQEDILDPNLKDVKVKPIVRPSRLIAEAEESQSEGELDEGEPSNIVLFNFVDIKEKDDIHDIPEYLSTVVKTSFEKLTFEWCTVCKHCSLKCPTFESLFGHILKTHKTRRDVFQCPIEGCNKELKGRQFLAMHLVLLHAPVAEIPIYGSCPECKMTFSNILQYNKHSCAHVIKKKRGIRSFCEMCSLEFPSWKRFNFHNQFHLEKHRPRACFVCDFASTNIDELFQHLNYAHEPVGTLFCDLCDRTFRDPAVFMEHNKSHANVSSTTYSCGECMANFESRGRLNGHMRAMHGSVISCELCSREFATEATYNIHMKKHLIIERDVHVCGNCGFLSDSRDTLLAHVDSEKSPCFGTKRYVEILRDAYICEYCSSYFKTKENLQAHRDSGVHKDGLYWCQPCGKDFPHMKLYRHHLRNYQQLRSDSTHRKLEICVYYMCDQENCSEAYVNWNSLYTHKRRTHESSKKQAEKNSKTAPEWICQFCLKECRSKMSLSVHVARSHNNDNVVCPLCKASYKSQEALAKHHAYWHEPIECPECFKIVKNRRNYDTHVNVVHSNKKRYSCSVCQKGFYHKSEMEAHQKLHGQSYSCDQCSFITRNKKSLSVHILGQHYKRFAFECKECKKRFGRRQGLNTHMQRSHGSKLMCRDYFEDGCGRTFVNSSQLNVHVRKVHKGIILLQEDVVEEDEYTADDMPSTSKKRCIRIGDDNVEFIEEVGDDQDGIEMEEGDEEDEFIDEIPEEDTKN</sequence>
<feature type="domain" description="C2H2-type" evidence="7">
    <location>
        <begin position="645"/>
        <end position="672"/>
    </location>
</feature>
<dbReference type="InterPro" id="IPR036236">
    <property type="entry name" value="Znf_C2H2_sf"/>
</dbReference>
<feature type="region of interest" description="Disordered" evidence="6">
    <location>
        <begin position="964"/>
        <end position="992"/>
    </location>
</feature>
<evidence type="ECO:0000256" key="6">
    <source>
        <dbReference type="SAM" id="MobiDB-lite"/>
    </source>
</evidence>
<dbReference type="GO" id="GO:0005634">
    <property type="term" value="C:nucleus"/>
    <property type="evidence" value="ECO:0007669"/>
    <property type="project" value="TreeGrafter"/>
</dbReference>
<evidence type="ECO:0000256" key="3">
    <source>
        <dbReference type="ARBA" id="ARBA00022771"/>
    </source>
</evidence>
<keyword evidence="3 5" id="KW-0863">Zinc-finger</keyword>
<feature type="region of interest" description="Disordered" evidence="6">
    <location>
        <begin position="154"/>
        <end position="181"/>
    </location>
</feature>
<keyword evidence="4" id="KW-0862">Zinc</keyword>
<dbReference type="Pfam" id="PF13912">
    <property type="entry name" value="zf-C2H2_6"/>
    <property type="match status" value="2"/>
</dbReference>
<feature type="domain" description="C2H2-type" evidence="7">
    <location>
        <begin position="685"/>
        <end position="715"/>
    </location>
</feature>
<feature type="domain" description="C2H2-type" evidence="7">
    <location>
        <begin position="865"/>
        <end position="893"/>
    </location>
</feature>
<dbReference type="SMART" id="SM00355">
    <property type="entry name" value="ZnF_C2H2"/>
    <property type="match status" value="18"/>
</dbReference>
<dbReference type="PROSITE" id="PS00198">
    <property type="entry name" value="4FE4S_FER_1"/>
    <property type="match status" value="1"/>
</dbReference>
<evidence type="ECO:0000256" key="1">
    <source>
        <dbReference type="ARBA" id="ARBA00022723"/>
    </source>
</evidence>
<feature type="domain" description="C2H2-type" evidence="7">
    <location>
        <begin position="892"/>
        <end position="922"/>
    </location>
</feature>
<dbReference type="GeneID" id="108009282"/>
<dbReference type="PROSITE" id="PS50157">
    <property type="entry name" value="ZINC_FINGER_C2H2_2"/>
    <property type="match status" value="10"/>
</dbReference>
<gene>
    <name evidence="9" type="primary">LOC108009282</name>
</gene>
<name>A0AB39Z622_DROSZ</name>
<dbReference type="RefSeq" id="XP_016929001.3">
    <property type="nucleotide sequence ID" value="XM_017073512.4"/>
</dbReference>
<dbReference type="Pfam" id="PF00096">
    <property type="entry name" value="zf-C2H2"/>
    <property type="match status" value="2"/>
</dbReference>
<feature type="domain" description="C2H2-type" evidence="7">
    <location>
        <begin position="616"/>
        <end position="640"/>
    </location>
</feature>
<feature type="domain" description="C2H2-type" evidence="7">
    <location>
        <begin position="519"/>
        <end position="542"/>
    </location>
</feature>
<feature type="domain" description="C2H2-type" evidence="7">
    <location>
        <begin position="781"/>
        <end position="809"/>
    </location>
</feature>
<dbReference type="GO" id="GO:0008270">
    <property type="term" value="F:zinc ion binding"/>
    <property type="evidence" value="ECO:0007669"/>
    <property type="project" value="UniProtKB-KW"/>
</dbReference>
<dbReference type="Pfam" id="PF12874">
    <property type="entry name" value="zf-met"/>
    <property type="match status" value="1"/>
</dbReference>
<evidence type="ECO:0000313" key="8">
    <source>
        <dbReference type="Proteomes" id="UP001652628"/>
    </source>
</evidence>
<evidence type="ECO:0000259" key="7">
    <source>
        <dbReference type="PROSITE" id="PS50157"/>
    </source>
</evidence>
<accession>A0AB39Z622</accession>
<dbReference type="InterPro" id="IPR017900">
    <property type="entry name" value="4Fe4S_Fe_S_CS"/>
</dbReference>
<dbReference type="AlphaFoldDB" id="A0AB39Z622"/>
<feature type="domain" description="C2H2-type" evidence="7">
    <location>
        <begin position="810"/>
        <end position="837"/>
    </location>
</feature>
<feature type="domain" description="C2H2-type" evidence="7">
    <location>
        <begin position="546"/>
        <end position="568"/>
    </location>
</feature>
<keyword evidence="8" id="KW-1185">Reference proteome</keyword>
<dbReference type="Gene3D" id="3.30.160.60">
    <property type="entry name" value="Classic Zinc Finger"/>
    <property type="match status" value="6"/>
</dbReference>
<organism evidence="8 9">
    <name type="scientific">Drosophila suzukii</name>
    <name type="common">Spotted-wing drosophila fruit fly</name>
    <dbReference type="NCBI Taxonomy" id="28584"/>
    <lineage>
        <taxon>Eukaryota</taxon>
        <taxon>Metazoa</taxon>
        <taxon>Ecdysozoa</taxon>
        <taxon>Arthropoda</taxon>
        <taxon>Hexapoda</taxon>
        <taxon>Insecta</taxon>
        <taxon>Pterygota</taxon>
        <taxon>Neoptera</taxon>
        <taxon>Endopterygota</taxon>
        <taxon>Diptera</taxon>
        <taxon>Brachycera</taxon>
        <taxon>Muscomorpha</taxon>
        <taxon>Ephydroidea</taxon>
        <taxon>Drosophilidae</taxon>
        <taxon>Drosophila</taxon>
        <taxon>Sophophora</taxon>
    </lineage>
</organism>
<dbReference type="PROSITE" id="PS00028">
    <property type="entry name" value="ZINC_FINGER_C2H2_1"/>
    <property type="match status" value="11"/>
</dbReference>
<dbReference type="SUPFAM" id="SSF57667">
    <property type="entry name" value="beta-beta-alpha zinc fingers"/>
    <property type="match status" value="5"/>
</dbReference>
<dbReference type="Proteomes" id="UP001652628">
    <property type="component" value="Chromosome 2R"/>
</dbReference>
<dbReference type="GO" id="GO:0000977">
    <property type="term" value="F:RNA polymerase II transcription regulatory region sequence-specific DNA binding"/>
    <property type="evidence" value="ECO:0007669"/>
    <property type="project" value="TreeGrafter"/>
</dbReference>
<evidence type="ECO:0000313" key="9">
    <source>
        <dbReference type="RefSeq" id="XP_016929001.3"/>
    </source>
</evidence>
<protein>
    <submittedName>
        <fullName evidence="9">Zinc finger protein 761</fullName>
    </submittedName>
</protein>
<dbReference type="InterPro" id="IPR013087">
    <property type="entry name" value="Znf_C2H2_type"/>
</dbReference>